<sequence length="414" mass="49339">MTIHDLKEYKKVEVIHTTLVSEIILLNNPLTQDNLCLKVVIRNPPKPHSPMREIEILKLFKEYPHDNIIQYMQDWKDVENINIVFPYYRQDLKQIMLRYWQWYVPTTENTDVQRRSYLSGLFTLGMKSEDYKQDFKEISLERKHFLINKTPKKLMIKVWENLTSALKHLHKHDIMHRDLKPENVMYDEQRDMFVVIDFGISTGTRDNPNELLKPDGILDVGTYIYKPLEVLIGIKDYNCKVDMWSLMVIMHQLSVPFQCGYALKPHYYMGNEEDGVDEWIKRVCDKYNGSKERVHKKYDMNKKLQTIPALIDDGGYLIENKGKLELCEGSDIGLLSSIHDIFGCPLKRQFPMGEKSMAWVYMYNNNDEPEQVYYRSDERRINFLKSYMFGMIDDEYKEELLNMCEFDFNKRVLK</sequence>
<dbReference type="SMART" id="SM00220">
    <property type="entry name" value="S_TKc"/>
    <property type="match status" value="1"/>
</dbReference>
<dbReference type="PROSITE" id="PS50011">
    <property type="entry name" value="PROTEIN_KINASE_DOM"/>
    <property type="match status" value="1"/>
</dbReference>
<dbReference type="PROSITE" id="PS00108">
    <property type="entry name" value="PROTEIN_KINASE_ST"/>
    <property type="match status" value="1"/>
</dbReference>
<feature type="domain" description="Protein kinase" evidence="1">
    <location>
        <begin position="9"/>
        <end position="414"/>
    </location>
</feature>
<accession>A0A1L0ATM0</accession>
<reference evidence="3" key="1">
    <citation type="submission" date="2016-11" db="EMBL/GenBank/DDBJ databases">
        <authorList>
            <person name="Guldener U."/>
        </authorList>
    </citation>
    <scope>NUCLEOTIDE SEQUENCE [LARGE SCALE GENOMIC DNA]</scope>
</reference>
<dbReference type="GO" id="GO:0004674">
    <property type="term" value="F:protein serine/threonine kinase activity"/>
    <property type="evidence" value="ECO:0007669"/>
    <property type="project" value="TreeGrafter"/>
</dbReference>
<gene>
    <name evidence="2" type="ORF">HGUI_00106</name>
</gene>
<name>A0A1L0ATM0_9ASCO</name>
<dbReference type="VEuPathDB" id="FungiDB:HGUI_00106"/>
<dbReference type="Proteomes" id="UP000183365">
    <property type="component" value="Unassembled WGS sequence"/>
</dbReference>
<evidence type="ECO:0000313" key="3">
    <source>
        <dbReference type="Proteomes" id="UP000183365"/>
    </source>
</evidence>
<dbReference type="PANTHER" id="PTHR44167:SF24">
    <property type="entry name" value="SERINE_THREONINE-PROTEIN KINASE CHK2"/>
    <property type="match status" value="1"/>
</dbReference>
<organism evidence="2 3">
    <name type="scientific">Hanseniaspora guilliermondii</name>
    <dbReference type="NCBI Taxonomy" id="56406"/>
    <lineage>
        <taxon>Eukaryota</taxon>
        <taxon>Fungi</taxon>
        <taxon>Dikarya</taxon>
        <taxon>Ascomycota</taxon>
        <taxon>Saccharomycotina</taxon>
        <taxon>Saccharomycetes</taxon>
        <taxon>Saccharomycodales</taxon>
        <taxon>Saccharomycodaceae</taxon>
        <taxon>Hanseniaspora</taxon>
    </lineage>
</organism>
<dbReference type="PANTHER" id="PTHR44167">
    <property type="entry name" value="OVARIAN-SPECIFIC SERINE/THREONINE-PROTEIN KINASE LOK-RELATED"/>
    <property type="match status" value="1"/>
</dbReference>
<dbReference type="EMBL" id="FQNF01000002">
    <property type="protein sequence ID" value="SGZ37906.1"/>
    <property type="molecule type" value="Genomic_DNA"/>
</dbReference>
<dbReference type="InterPro" id="IPR011009">
    <property type="entry name" value="Kinase-like_dom_sf"/>
</dbReference>
<dbReference type="InterPro" id="IPR008271">
    <property type="entry name" value="Ser/Thr_kinase_AS"/>
</dbReference>
<dbReference type="Gene3D" id="1.10.510.10">
    <property type="entry name" value="Transferase(Phosphotransferase) domain 1"/>
    <property type="match status" value="1"/>
</dbReference>
<proteinExistence type="predicted"/>
<evidence type="ECO:0000313" key="2">
    <source>
        <dbReference type="EMBL" id="SGZ37906.1"/>
    </source>
</evidence>
<keyword evidence="3" id="KW-1185">Reference proteome</keyword>
<evidence type="ECO:0000259" key="1">
    <source>
        <dbReference type="PROSITE" id="PS50011"/>
    </source>
</evidence>
<protein>
    <recommendedName>
        <fullName evidence="1">Protein kinase domain-containing protein</fullName>
    </recommendedName>
</protein>
<dbReference type="AlphaFoldDB" id="A0A1L0ATM0"/>
<dbReference type="Pfam" id="PF00069">
    <property type="entry name" value="Pkinase"/>
    <property type="match status" value="1"/>
</dbReference>
<dbReference type="GO" id="GO:0005634">
    <property type="term" value="C:nucleus"/>
    <property type="evidence" value="ECO:0007669"/>
    <property type="project" value="TreeGrafter"/>
</dbReference>
<dbReference type="OrthoDB" id="413582at2759"/>
<dbReference type="SUPFAM" id="SSF56112">
    <property type="entry name" value="Protein kinase-like (PK-like)"/>
    <property type="match status" value="1"/>
</dbReference>
<dbReference type="GO" id="GO:0005524">
    <property type="term" value="F:ATP binding"/>
    <property type="evidence" value="ECO:0007669"/>
    <property type="project" value="InterPro"/>
</dbReference>
<dbReference type="GO" id="GO:0044773">
    <property type="term" value="P:mitotic DNA damage checkpoint signaling"/>
    <property type="evidence" value="ECO:0007669"/>
    <property type="project" value="TreeGrafter"/>
</dbReference>
<dbReference type="InterPro" id="IPR000719">
    <property type="entry name" value="Prot_kinase_dom"/>
</dbReference>